<dbReference type="EC" id="1.1.1.358" evidence="6"/>
<dbReference type="Gene3D" id="3.20.20.100">
    <property type="entry name" value="NADP-dependent oxidoreductase domain"/>
    <property type="match status" value="1"/>
</dbReference>
<protein>
    <recommendedName>
        <fullName evidence="7">2-dehydropantolactone reductase</fullName>
        <ecNumber evidence="6">1.1.1.358</ecNumber>
    </recommendedName>
    <alternativeName>
        <fullName evidence="7">2-dehydropantolactone reductase</fullName>
    </alternativeName>
    <alternativeName>
        <fullName evidence="8">Ketopantoyl-lactone reductase</fullName>
    </alternativeName>
</protein>
<dbReference type="GO" id="GO:0047011">
    <property type="term" value="F:2-dehydropantolactone reductase (A-specific) activity"/>
    <property type="evidence" value="ECO:0007669"/>
    <property type="project" value="UniProtKB-ARBA"/>
</dbReference>
<dbReference type="InterPro" id="IPR018170">
    <property type="entry name" value="Aldo/ket_reductase_CS"/>
</dbReference>
<evidence type="ECO:0000313" key="13">
    <source>
        <dbReference type="EMBL" id="CCE88481.1"/>
    </source>
</evidence>
<dbReference type="InterPro" id="IPR036812">
    <property type="entry name" value="NAD(P)_OxRdtase_dom_sf"/>
</dbReference>
<dbReference type="PRINTS" id="PR00069">
    <property type="entry name" value="ALDKETRDTASE"/>
</dbReference>
<dbReference type="PANTHER" id="PTHR43827:SF3">
    <property type="entry name" value="NADP-DEPENDENT OXIDOREDUCTASE DOMAIN-CONTAINING PROTEIN"/>
    <property type="match status" value="1"/>
</dbReference>
<comment type="similarity">
    <text evidence="1">Belongs to the aldo/keto reductase family.</text>
</comment>
<organism evidence="13 14">
    <name type="scientific">Pichia sorbitophila (strain ATCC MYA-4447 / BCRC 22081 / CBS 7064 / NBRC 10061 / NRRL Y-12695)</name>
    <name type="common">Hybrid yeast</name>
    <dbReference type="NCBI Taxonomy" id="559304"/>
    <lineage>
        <taxon>Eukaryota</taxon>
        <taxon>Fungi</taxon>
        <taxon>Dikarya</taxon>
        <taxon>Ascomycota</taxon>
        <taxon>Saccharomycotina</taxon>
        <taxon>Pichiomycetes</taxon>
        <taxon>Debaryomycetaceae</taxon>
        <taxon>Millerozyma</taxon>
    </lineage>
</organism>
<accession>G8YM85</accession>
<dbReference type="PROSITE" id="PS00062">
    <property type="entry name" value="ALDOKETO_REDUCTASE_2"/>
    <property type="match status" value="1"/>
</dbReference>
<dbReference type="EMBL" id="FO082054">
    <property type="protein sequence ID" value="CCE88481.1"/>
    <property type="molecule type" value="Genomic_DNA"/>
</dbReference>
<feature type="active site" description="Proton donor" evidence="9">
    <location>
        <position position="57"/>
    </location>
</feature>
<dbReference type="HOGENOM" id="CLU_023205_0_0_1"/>
<keyword evidence="2" id="KW-0521">NADP</keyword>
<name>G8YM85_PICSO</name>
<keyword evidence="14" id="KW-1185">Reference proteome</keyword>
<dbReference type="GO" id="GO:0042180">
    <property type="term" value="P:ketone metabolic process"/>
    <property type="evidence" value="ECO:0007669"/>
    <property type="project" value="UniProtKB-ARBA"/>
</dbReference>
<dbReference type="InterPro" id="IPR023210">
    <property type="entry name" value="NADP_OxRdtase_dom"/>
</dbReference>
<feature type="domain" description="NADP-dependent oxidoreductase" evidence="12">
    <location>
        <begin position="24"/>
        <end position="275"/>
    </location>
</feature>
<evidence type="ECO:0000256" key="1">
    <source>
        <dbReference type="ARBA" id="ARBA00007905"/>
    </source>
</evidence>
<dbReference type="OrthoDB" id="416253at2759"/>
<dbReference type="STRING" id="559304.G8YM85"/>
<evidence type="ECO:0000256" key="7">
    <source>
        <dbReference type="ARBA" id="ARBA00079693"/>
    </source>
</evidence>
<evidence type="ECO:0000256" key="3">
    <source>
        <dbReference type="ARBA" id="ARBA00023002"/>
    </source>
</evidence>
<comment type="catalytic activity">
    <reaction evidence="4">
        <text>(R)-pantolactone + NADP(+) = 2-dehydropantolactone + NADPH + H(+)</text>
        <dbReference type="Rhea" id="RHEA:18981"/>
        <dbReference type="ChEBI" id="CHEBI:15378"/>
        <dbReference type="ChEBI" id="CHEBI:16719"/>
        <dbReference type="ChEBI" id="CHEBI:18395"/>
        <dbReference type="ChEBI" id="CHEBI:57783"/>
        <dbReference type="ChEBI" id="CHEBI:58349"/>
        <dbReference type="EC" id="1.1.1.358"/>
    </reaction>
</comment>
<reference evidence="13 14" key="1">
    <citation type="journal article" date="2012" name="G3 (Bethesda)">
        <title>Pichia sorbitophila, an interspecies yeast hybrid reveals early steps of genome resolution following polyploidization.</title>
        <authorList>
            <person name="Leh Louis V."/>
            <person name="Despons L."/>
            <person name="Friedrich A."/>
            <person name="Martin T."/>
            <person name="Durrens P."/>
            <person name="Casaregola S."/>
            <person name="Neuveglise C."/>
            <person name="Fairhead C."/>
            <person name="Marck C."/>
            <person name="Cruz J.A."/>
            <person name="Straub M.L."/>
            <person name="Kugler V."/>
            <person name="Sacerdot C."/>
            <person name="Uzunov Z."/>
            <person name="Thierry A."/>
            <person name="Weiss S."/>
            <person name="Bleykasten C."/>
            <person name="De Montigny J."/>
            <person name="Jacques N."/>
            <person name="Jung P."/>
            <person name="Lemaire M."/>
            <person name="Mallet S."/>
            <person name="Morel G."/>
            <person name="Richard G.F."/>
            <person name="Sarkar A."/>
            <person name="Savel G."/>
            <person name="Schacherer J."/>
            <person name="Seret M.L."/>
            <person name="Talla E."/>
            <person name="Samson G."/>
            <person name="Jubin C."/>
            <person name="Poulain J."/>
            <person name="Vacherie B."/>
            <person name="Barbe V."/>
            <person name="Pelletier E."/>
            <person name="Sherman D.J."/>
            <person name="Westhof E."/>
            <person name="Weissenbach J."/>
            <person name="Baret P.V."/>
            <person name="Wincker P."/>
            <person name="Gaillardin C."/>
            <person name="Dujon B."/>
            <person name="Souciet J.L."/>
        </authorList>
    </citation>
    <scope>NUCLEOTIDE SEQUENCE [LARGE SCALE GENOMIC DNA]</scope>
    <source>
        <strain evidence="14">ATCC MYA-4447 / BCRC 22081 / CBS 7064 / NBRC 10061 / NRRL Y-12695</strain>
    </source>
</reference>
<dbReference type="AlphaFoldDB" id="G8YM85"/>
<evidence type="ECO:0000256" key="2">
    <source>
        <dbReference type="ARBA" id="ARBA00022857"/>
    </source>
</evidence>
<evidence type="ECO:0000256" key="6">
    <source>
        <dbReference type="ARBA" id="ARBA00066965"/>
    </source>
</evidence>
<evidence type="ECO:0000259" key="12">
    <source>
        <dbReference type="Pfam" id="PF00248"/>
    </source>
</evidence>
<feature type="site" description="Lowers pKa of active site Tyr" evidence="11">
    <location>
        <position position="82"/>
    </location>
</feature>
<dbReference type="FunFam" id="3.20.20.100:FF:000002">
    <property type="entry name" value="2,5-diketo-D-gluconic acid reductase A"/>
    <property type="match status" value="1"/>
</dbReference>
<evidence type="ECO:0000256" key="4">
    <source>
        <dbReference type="ARBA" id="ARBA00050878"/>
    </source>
</evidence>
<dbReference type="OMA" id="WCKDATL"/>
<gene>
    <name evidence="13" type="primary">Piso0_001988</name>
    <name evidence="13" type="ORF">GNLVRS01_PISO0F02293g</name>
</gene>
<evidence type="ECO:0000256" key="10">
    <source>
        <dbReference type="PIRSR" id="PIRSR000097-2"/>
    </source>
</evidence>
<dbReference type="InParanoid" id="G8YM85"/>
<dbReference type="eggNOG" id="KOG1577">
    <property type="taxonomic scope" value="Eukaryota"/>
</dbReference>
<dbReference type="PANTHER" id="PTHR43827">
    <property type="entry name" value="2,5-DIKETO-D-GLUCONIC ACID REDUCTASE"/>
    <property type="match status" value="1"/>
</dbReference>
<dbReference type="InterPro" id="IPR020471">
    <property type="entry name" value="AKR"/>
</dbReference>
<sequence length="294" mass="33100">MVIATPRANTDVYTLNSGAIIPAVGFGTWQSEDNQAYEAVKVALANGYKHIDTAAIYKNEEQVGKAIKDSKISREELFITTKLWNTDHKRAAEALDESLKKLGLDYVDLYLIHWPLSTDPATGEPYSDWDYLDAYKELQKLQKSGKTKAIGVSNFTQKQVQRVLDDKDVTIVPAVNQIEAHPLLTQPELTEFLQKHNILVEAYSPLGSTNSPLFKNPVVVELAEKYEVEPAQVLISWALQRKTVVLPKSVTEKRIISNFKTFELAPEDFKRLSNLSEQYGVQRLNTLKGVDFSD</sequence>
<evidence type="ECO:0000256" key="5">
    <source>
        <dbReference type="ARBA" id="ARBA00051098"/>
    </source>
</evidence>
<evidence type="ECO:0000256" key="11">
    <source>
        <dbReference type="PIRSR" id="PIRSR000097-3"/>
    </source>
</evidence>
<dbReference type="Proteomes" id="UP000005222">
    <property type="component" value="Chromosome F"/>
</dbReference>
<dbReference type="Pfam" id="PF00248">
    <property type="entry name" value="Aldo_ket_red"/>
    <property type="match status" value="1"/>
</dbReference>
<proteinExistence type="inferred from homology"/>
<keyword evidence="3" id="KW-0560">Oxidoreductase</keyword>
<evidence type="ECO:0000313" key="14">
    <source>
        <dbReference type="Proteomes" id="UP000005222"/>
    </source>
</evidence>
<dbReference type="SUPFAM" id="SSF51430">
    <property type="entry name" value="NAD(P)-linked oxidoreductase"/>
    <property type="match status" value="1"/>
</dbReference>
<evidence type="ECO:0000256" key="9">
    <source>
        <dbReference type="PIRSR" id="PIRSR000097-1"/>
    </source>
</evidence>
<dbReference type="PIRSF" id="PIRSF000097">
    <property type="entry name" value="AKR"/>
    <property type="match status" value="1"/>
</dbReference>
<evidence type="ECO:0000256" key="8">
    <source>
        <dbReference type="ARBA" id="ARBA00081322"/>
    </source>
</evidence>
<comment type="catalytic activity">
    <reaction evidence="5">
        <text>isatin + NADPH + H(+) = 3-hydroxyindolin-2-one + NADP(+)</text>
        <dbReference type="Rhea" id="RHEA:68608"/>
        <dbReference type="ChEBI" id="CHEBI:15378"/>
        <dbReference type="ChEBI" id="CHEBI:27539"/>
        <dbReference type="ChEBI" id="CHEBI:28536"/>
        <dbReference type="ChEBI" id="CHEBI:57783"/>
        <dbReference type="ChEBI" id="CHEBI:58349"/>
    </reaction>
</comment>
<feature type="binding site" evidence="10">
    <location>
        <position position="113"/>
    </location>
    <ligand>
        <name>substrate</name>
    </ligand>
</feature>